<dbReference type="Proteomes" id="UP000250043">
    <property type="component" value="Unassembled WGS sequence"/>
</dbReference>
<dbReference type="InterPro" id="IPR011032">
    <property type="entry name" value="GroES-like_sf"/>
</dbReference>
<dbReference type="Pfam" id="PF00107">
    <property type="entry name" value="ADH_zinc_N"/>
    <property type="match status" value="1"/>
</dbReference>
<dbReference type="SUPFAM" id="SSF50129">
    <property type="entry name" value="GroES-like"/>
    <property type="match status" value="1"/>
</dbReference>
<dbReference type="InterPro" id="IPR013154">
    <property type="entry name" value="ADH-like_N"/>
</dbReference>
<dbReference type="SMART" id="SM00829">
    <property type="entry name" value="PKS_ER"/>
    <property type="match status" value="1"/>
</dbReference>
<keyword evidence="3" id="KW-1185">Reference proteome</keyword>
<dbReference type="Gene3D" id="3.40.50.720">
    <property type="entry name" value="NAD(P)-binding Rossmann-like Domain"/>
    <property type="match status" value="1"/>
</dbReference>
<dbReference type="GO" id="GO:0016651">
    <property type="term" value="F:oxidoreductase activity, acting on NAD(P)H"/>
    <property type="evidence" value="ECO:0007669"/>
    <property type="project" value="InterPro"/>
</dbReference>
<evidence type="ECO:0000313" key="2">
    <source>
        <dbReference type="EMBL" id="OCH90831.1"/>
    </source>
</evidence>
<dbReference type="Gene3D" id="3.90.180.10">
    <property type="entry name" value="Medium-chain alcohol dehydrogenases, catalytic domain"/>
    <property type="match status" value="1"/>
</dbReference>
<dbReference type="InterPro" id="IPR020843">
    <property type="entry name" value="ER"/>
</dbReference>
<sequence>MATSQKALFLTDKHGDWVVNTTDVPAPDRGQLLVRIEATALNPVDWKIRESGLFVQRFPAVVGSDAAGSVDRVGEGVRDFAPGDKVLFQGFFNTVQGTFQQYALANADVTAKVPTNVSVDAAATVPLGLATAALGLFDQYCDASAKLFPPWDLGGRGKYAGQPFMVFGGSGSVGQYVIQLAHLAGFAPLIATASPHNAPHLQSLGATHVLDRALPADALQAEVRKITRAPIPVIYDAVAHATTQNAAYDVLAPGGRLVLTLPEQIDEAKKAAPPAKHVIHIVANVNLPERRKAGQSLYAKLSGLLEEGAIKPNRHEVLPNGLAGIPDGLERMKKGQVSAHKLVARPLETP</sequence>
<dbReference type="PANTHER" id="PTHR45348:SF2">
    <property type="entry name" value="ZINC-TYPE ALCOHOL DEHYDROGENASE-LIKE PROTEIN C2E1P3.01"/>
    <property type="match status" value="1"/>
</dbReference>
<feature type="domain" description="Enoyl reductase (ER)" evidence="1">
    <location>
        <begin position="15"/>
        <end position="344"/>
    </location>
</feature>
<proteinExistence type="predicted"/>
<organism evidence="2 3">
    <name type="scientific">Obba rivulosa</name>
    <dbReference type="NCBI Taxonomy" id="1052685"/>
    <lineage>
        <taxon>Eukaryota</taxon>
        <taxon>Fungi</taxon>
        <taxon>Dikarya</taxon>
        <taxon>Basidiomycota</taxon>
        <taxon>Agaricomycotina</taxon>
        <taxon>Agaricomycetes</taxon>
        <taxon>Polyporales</taxon>
        <taxon>Gelatoporiaceae</taxon>
        <taxon>Obba</taxon>
    </lineage>
</organism>
<dbReference type="SUPFAM" id="SSF51735">
    <property type="entry name" value="NAD(P)-binding Rossmann-fold domains"/>
    <property type="match status" value="1"/>
</dbReference>
<name>A0A8E2AUI6_9APHY</name>
<dbReference type="EMBL" id="KV722397">
    <property type="protein sequence ID" value="OCH90831.1"/>
    <property type="molecule type" value="Genomic_DNA"/>
</dbReference>
<evidence type="ECO:0000259" key="1">
    <source>
        <dbReference type="SMART" id="SM00829"/>
    </source>
</evidence>
<dbReference type="OrthoDB" id="3233595at2759"/>
<dbReference type="PANTHER" id="PTHR45348">
    <property type="entry name" value="HYPOTHETICAL OXIDOREDUCTASE (EUROFUNG)"/>
    <property type="match status" value="1"/>
</dbReference>
<dbReference type="InterPro" id="IPR047122">
    <property type="entry name" value="Trans-enoyl_RdTase-like"/>
</dbReference>
<dbReference type="InterPro" id="IPR013149">
    <property type="entry name" value="ADH-like_C"/>
</dbReference>
<dbReference type="InterPro" id="IPR036291">
    <property type="entry name" value="NAD(P)-bd_dom_sf"/>
</dbReference>
<accession>A0A8E2AUI6</accession>
<dbReference type="Pfam" id="PF08240">
    <property type="entry name" value="ADH_N"/>
    <property type="match status" value="1"/>
</dbReference>
<dbReference type="AlphaFoldDB" id="A0A8E2AUI6"/>
<dbReference type="CDD" id="cd08249">
    <property type="entry name" value="enoyl_reductase_like"/>
    <property type="match status" value="1"/>
</dbReference>
<gene>
    <name evidence="2" type="ORF">OBBRIDRAFT_812517</name>
</gene>
<evidence type="ECO:0000313" key="3">
    <source>
        <dbReference type="Proteomes" id="UP000250043"/>
    </source>
</evidence>
<protein>
    <submittedName>
        <fullName evidence="2">GroES-like protein</fullName>
    </submittedName>
</protein>
<reference evidence="2 3" key="1">
    <citation type="submission" date="2016-07" db="EMBL/GenBank/DDBJ databases">
        <title>Draft genome of the white-rot fungus Obba rivulosa 3A-2.</title>
        <authorList>
            <consortium name="DOE Joint Genome Institute"/>
            <person name="Miettinen O."/>
            <person name="Riley R."/>
            <person name="Acob R."/>
            <person name="Barry K."/>
            <person name="Cullen D."/>
            <person name="De Vries R."/>
            <person name="Hainaut M."/>
            <person name="Hatakka A."/>
            <person name="Henrissat B."/>
            <person name="Hilden K."/>
            <person name="Kuo R."/>
            <person name="Labutti K."/>
            <person name="Lipzen A."/>
            <person name="Makela M.R."/>
            <person name="Sandor L."/>
            <person name="Spatafora J.W."/>
            <person name="Grigoriev I.V."/>
            <person name="Hibbett D.S."/>
        </authorList>
    </citation>
    <scope>NUCLEOTIDE SEQUENCE [LARGE SCALE GENOMIC DNA]</scope>
    <source>
        <strain evidence="2 3">3A-2</strain>
    </source>
</reference>